<feature type="domain" description="KOW" evidence="9">
    <location>
        <begin position="141"/>
        <end position="168"/>
    </location>
</feature>
<evidence type="ECO:0000256" key="4">
    <source>
        <dbReference type="ARBA" id="ARBA00023163"/>
    </source>
</evidence>
<dbReference type="Gene3D" id="2.30.30.30">
    <property type="match status" value="1"/>
</dbReference>
<dbReference type="SMART" id="SM00739">
    <property type="entry name" value="KOW"/>
    <property type="match status" value="1"/>
</dbReference>
<dbReference type="PRINTS" id="PR00338">
    <property type="entry name" value="NUSGTNSCPFCT"/>
</dbReference>
<comment type="function">
    <text evidence="5 7">Participates in transcription elongation, termination and antitermination.</text>
</comment>
<dbReference type="AlphaFoldDB" id="A0A388SCJ4"/>
<evidence type="ECO:0000256" key="6">
    <source>
        <dbReference type="NCBIfam" id="TIGR00922"/>
    </source>
</evidence>
<dbReference type="InterPro" id="IPR005824">
    <property type="entry name" value="KOW"/>
</dbReference>
<dbReference type="NCBIfam" id="TIGR00922">
    <property type="entry name" value="nusG"/>
    <property type="match status" value="1"/>
</dbReference>
<dbReference type="CDD" id="cd09891">
    <property type="entry name" value="NGN_Bact_1"/>
    <property type="match status" value="1"/>
</dbReference>
<keyword evidence="2 5" id="KW-0889">Transcription antitermination</keyword>
<gene>
    <name evidence="5 10" type="primary">nusG</name>
    <name evidence="10" type="ORF">MESMUL_05630</name>
</gene>
<evidence type="ECO:0000256" key="7">
    <source>
        <dbReference type="RuleBase" id="RU000538"/>
    </source>
</evidence>
<keyword evidence="1 5" id="KW-0806">Transcription termination</keyword>
<dbReference type="InterPro" id="IPR047050">
    <property type="entry name" value="NGN"/>
</dbReference>
<accession>A0A388SCJ4</accession>
<dbReference type="GO" id="GO:0031564">
    <property type="term" value="P:transcription antitermination"/>
    <property type="evidence" value="ECO:0007669"/>
    <property type="project" value="UniProtKB-UniRule"/>
</dbReference>
<dbReference type="PANTHER" id="PTHR30265:SF2">
    <property type="entry name" value="TRANSCRIPTION TERMINATION_ANTITERMINATION PROTEIN NUSG"/>
    <property type="match status" value="1"/>
</dbReference>
<evidence type="ECO:0000313" key="11">
    <source>
        <dbReference type="Proteomes" id="UP000266091"/>
    </source>
</evidence>
<dbReference type="InterPro" id="IPR006645">
    <property type="entry name" value="NGN-like_dom"/>
</dbReference>
<accession>A0A401LKI6</accession>
<dbReference type="GO" id="GO:0032784">
    <property type="term" value="P:regulation of DNA-templated transcription elongation"/>
    <property type="evidence" value="ECO:0007669"/>
    <property type="project" value="InterPro"/>
</dbReference>
<evidence type="ECO:0000256" key="2">
    <source>
        <dbReference type="ARBA" id="ARBA00022814"/>
    </source>
</evidence>
<dbReference type="GO" id="GO:0006354">
    <property type="term" value="P:DNA-templated transcription elongation"/>
    <property type="evidence" value="ECO:0007669"/>
    <property type="project" value="UniProtKB-UniRule"/>
</dbReference>
<comment type="similarity">
    <text evidence="5 7">Belongs to the NusG family.</text>
</comment>
<evidence type="ECO:0000256" key="5">
    <source>
        <dbReference type="HAMAP-Rule" id="MF_00948"/>
    </source>
</evidence>
<dbReference type="PROSITE" id="PS01014">
    <property type="entry name" value="NUSG"/>
    <property type="match status" value="1"/>
</dbReference>
<dbReference type="GO" id="GO:0005829">
    <property type="term" value="C:cytosol"/>
    <property type="evidence" value="ECO:0007669"/>
    <property type="project" value="UniProtKB-ARBA"/>
</dbReference>
<evidence type="ECO:0000256" key="3">
    <source>
        <dbReference type="ARBA" id="ARBA00023015"/>
    </source>
</evidence>
<keyword evidence="3 5" id="KW-0805">Transcription regulation</keyword>
<reference evidence="10 11" key="1">
    <citation type="journal article" date="2018" name="Int. J. Syst. Evol. Microbiol.">
        <title>Mesosutterella multiformis gen. nov., sp. nov., a member of the family Sutterellaceae and Sutterella megalosphaeroides sp. nov., isolated from human faeces.</title>
        <authorList>
            <person name="Sakamoto M."/>
            <person name="Ikeyama N."/>
            <person name="Kunihiro T."/>
            <person name="Iino T."/>
            <person name="Yuki M."/>
            <person name="Ohkuma M."/>
        </authorList>
    </citation>
    <scope>NUCLEOTIDE SEQUENCE [LARGE SCALE GENOMIC DNA]</scope>
    <source>
        <strain evidence="10 11">4NBBH2</strain>
    </source>
</reference>
<dbReference type="InterPro" id="IPR008991">
    <property type="entry name" value="Translation_prot_SH3-like_sf"/>
</dbReference>
<sequence>MTEEAKPNTEAGNAEENASAGNMKWYTIHVYSSMEKSAYNALVDRISHSEYKDLFGEVLLPTEKVEDIRNGRKVTTERRLYPGYIFIQMIMNDDTWHLVKNTPRVMEFLGGNRPTRIPESDIARIKGTVAEGVEKPKPKVLFELGETVRVKEGAFADFNGRVDEVNYDKSRLKVLVSIFGRQTPVDLAFDEVEKV</sequence>
<comment type="caution">
    <text evidence="10">The sequence shown here is derived from an EMBL/GenBank/DDBJ whole genome shotgun (WGS) entry which is preliminary data.</text>
</comment>
<evidence type="ECO:0000256" key="1">
    <source>
        <dbReference type="ARBA" id="ARBA00022472"/>
    </source>
</evidence>
<keyword evidence="11" id="KW-1185">Reference proteome</keyword>
<dbReference type="FunFam" id="2.30.30.30:FF:000002">
    <property type="entry name" value="Transcription termination/antitermination factor NusG"/>
    <property type="match status" value="1"/>
</dbReference>
<dbReference type="SUPFAM" id="SSF82679">
    <property type="entry name" value="N-utilization substance G protein NusG, N-terminal domain"/>
    <property type="match status" value="1"/>
</dbReference>
<dbReference type="Pfam" id="PF02357">
    <property type="entry name" value="NusG"/>
    <property type="match status" value="1"/>
</dbReference>
<dbReference type="InterPro" id="IPR014722">
    <property type="entry name" value="Rib_uL2_dom2"/>
</dbReference>
<dbReference type="SUPFAM" id="SSF50104">
    <property type="entry name" value="Translation proteins SH3-like domain"/>
    <property type="match status" value="1"/>
</dbReference>
<dbReference type="InterPro" id="IPR001062">
    <property type="entry name" value="Transcrpt_antiterm_NusG"/>
</dbReference>
<protein>
    <recommendedName>
        <fullName evidence="5 6">Transcription termination/antitermination protein NusG</fullName>
    </recommendedName>
</protein>
<evidence type="ECO:0000313" key="10">
    <source>
        <dbReference type="EMBL" id="GBO93209.1"/>
    </source>
</evidence>
<dbReference type="SMART" id="SM00738">
    <property type="entry name" value="NGN"/>
    <property type="match status" value="1"/>
</dbReference>
<dbReference type="EMBL" id="BGZJ01000001">
    <property type="protein sequence ID" value="GBO93209.1"/>
    <property type="molecule type" value="Genomic_DNA"/>
</dbReference>
<dbReference type="Pfam" id="PF00467">
    <property type="entry name" value="KOW"/>
    <property type="match status" value="1"/>
</dbReference>
<evidence type="ECO:0000259" key="9">
    <source>
        <dbReference type="SMART" id="SM00739"/>
    </source>
</evidence>
<dbReference type="Gene3D" id="3.30.70.940">
    <property type="entry name" value="NusG, N-terminal domain"/>
    <property type="match status" value="1"/>
</dbReference>
<dbReference type="Proteomes" id="UP000266091">
    <property type="component" value="Unassembled WGS sequence"/>
</dbReference>
<organism evidence="10 11">
    <name type="scientific">Mesosutterella multiformis</name>
    <dbReference type="NCBI Taxonomy" id="2259133"/>
    <lineage>
        <taxon>Bacteria</taxon>
        <taxon>Pseudomonadati</taxon>
        <taxon>Pseudomonadota</taxon>
        <taxon>Betaproteobacteria</taxon>
        <taxon>Burkholderiales</taxon>
        <taxon>Sutterellaceae</taxon>
        <taxon>Mesosutterella</taxon>
    </lineage>
</organism>
<dbReference type="InterPro" id="IPR043425">
    <property type="entry name" value="NusG-like"/>
</dbReference>
<dbReference type="RefSeq" id="WP_022442728.1">
    <property type="nucleotide sequence ID" value="NZ_BGZJ01000001.1"/>
</dbReference>
<name>A0A388SCJ4_9BURK</name>
<feature type="domain" description="NusG-like N-terminal" evidence="8">
    <location>
        <begin position="22"/>
        <end position="129"/>
    </location>
</feature>
<dbReference type="InterPro" id="IPR036735">
    <property type="entry name" value="NGN_dom_sf"/>
</dbReference>
<dbReference type="CDD" id="cd06091">
    <property type="entry name" value="KOW_NusG"/>
    <property type="match status" value="1"/>
</dbReference>
<evidence type="ECO:0000259" key="8">
    <source>
        <dbReference type="SMART" id="SM00738"/>
    </source>
</evidence>
<dbReference type="HAMAP" id="MF_00948">
    <property type="entry name" value="NusG"/>
    <property type="match status" value="1"/>
</dbReference>
<dbReference type="InterPro" id="IPR015869">
    <property type="entry name" value="Transcrpt_antiterm_NusG_bac_CS"/>
</dbReference>
<dbReference type="GO" id="GO:0006353">
    <property type="term" value="P:DNA-templated transcription termination"/>
    <property type="evidence" value="ECO:0007669"/>
    <property type="project" value="UniProtKB-UniRule"/>
</dbReference>
<keyword evidence="4 5" id="KW-0804">Transcription</keyword>
<proteinExistence type="inferred from homology"/>
<dbReference type="PANTHER" id="PTHR30265">
    <property type="entry name" value="RHO-INTERACTING TRANSCRIPTION TERMINATION FACTOR NUSG"/>
    <property type="match status" value="1"/>
</dbReference>
<dbReference type="OrthoDB" id="9809075at2"/>